<protein>
    <submittedName>
        <fullName evidence="8">Uncharacterized protein LOC113522290</fullName>
    </submittedName>
</protein>
<evidence type="ECO:0000313" key="7">
    <source>
        <dbReference type="Proteomes" id="UP001652740"/>
    </source>
</evidence>
<keyword evidence="2" id="KW-0158">Chromosome</keyword>
<accession>A0A6J1X8F9</accession>
<feature type="coiled-coil region" evidence="5">
    <location>
        <begin position="551"/>
        <end position="600"/>
    </location>
</feature>
<evidence type="ECO:0000256" key="3">
    <source>
        <dbReference type="ARBA" id="ARBA00023054"/>
    </source>
</evidence>
<feature type="compositionally biased region" description="Polar residues" evidence="6">
    <location>
        <begin position="45"/>
        <end position="55"/>
    </location>
</feature>
<sequence length="648" mass="71973">MIPARFAAGHSSAMRKSRLEGKPSLLPKPRRPGSTDRLSTEFRRPSTTGHRSSSADPPRATFGSGRLSREASATKIPLNGRSRSQQGDRYGQSTTTPLRSSHYSRPTTTPVRTPSEDRASRSWQTSLDRVLAFVTIKDQRQISNVVWQRAAAARVAEALAARDAAAGGGGGGGALLRPLTIARFVDVAAALLAALVTDTRLNTDNYVTKLPYVAKRLLYPGVVSKSWLKTVNTLHAFPHALALIAYLLDLVNHVELPVTDEWLYVRKDELACLRRDYLSKCWIRFQDPGHKFEDLNEEYLQNLKALLGNDDEKINELEQIISQYRACLEDEAEAAARADEARRGERRAALAAAARALHAARADAAARAAAARAAAADHAAALRLLDADIDRANAQSSELRRELEAQRMSVAERTRLLDDVDYALRVQDSKRALADQIAKMVLSKETELALWQKKTLDSCVEYKQGLIHLSAQFPDLAKLAIDEKELMEAECATRVSEATAALRALEGALVARRAAAARERAAGGRRRAALLEETRTKIADIKALLHREQQCLEAEAAKEAAEAAAWSAEEQEVASRLDDLRSHQEEYARVDSELDFWEKQDVAWRTKLGELQRYVVSQQAEMQRVLQVARDRRLELVRTTVASWERML</sequence>
<evidence type="ECO:0000313" key="8">
    <source>
        <dbReference type="RefSeq" id="XP_026763773.2"/>
    </source>
</evidence>
<dbReference type="KEGG" id="gmw:113522290"/>
<keyword evidence="7" id="KW-1185">Reference proteome</keyword>
<gene>
    <name evidence="8" type="primary">LOC113522290</name>
</gene>
<dbReference type="Proteomes" id="UP001652740">
    <property type="component" value="Unplaced"/>
</dbReference>
<comment type="subcellular location">
    <subcellularLocation>
        <location evidence="1">Chromosome</location>
        <location evidence="1">Centromere</location>
    </subcellularLocation>
</comment>
<keyword evidence="3 5" id="KW-0175">Coiled coil</keyword>
<dbReference type="GO" id="GO:0051315">
    <property type="term" value="P:attachment of mitotic spindle microtubules to kinetochore"/>
    <property type="evidence" value="ECO:0007669"/>
    <property type="project" value="InterPro"/>
</dbReference>
<dbReference type="InterPro" id="IPR038273">
    <property type="entry name" value="Ndc80_sf"/>
</dbReference>
<organism evidence="7 8">
    <name type="scientific">Galleria mellonella</name>
    <name type="common">Greater wax moth</name>
    <dbReference type="NCBI Taxonomy" id="7137"/>
    <lineage>
        <taxon>Eukaryota</taxon>
        <taxon>Metazoa</taxon>
        <taxon>Ecdysozoa</taxon>
        <taxon>Arthropoda</taxon>
        <taxon>Hexapoda</taxon>
        <taxon>Insecta</taxon>
        <taxon>Pterygota</taxon>
        <taxon>Neoptera</taxon>
        <taxon>Endopterygota</taxon>
        <taxon>Lepidoptera</taxon>
        <taxon>Glossata</taxon>
        <taxon>Ditrysia</taxon>
        <taxon>Pyraloidea</taxon>
        <taxon>Pyralidae</taxon>
        <taxon>Galleriinae</taxon>
        <taxon>Galleria</taxon>
    </lineage>
</organism>
<dbReference type="InParanoid" id="A0A6J1X8F9"/>
<evidence type="ECO:0000256" key="4">
    <source>
        <dbReference type="ARBA" id="ARBA00023328"/>
    </source>
</evidence>
<evidence type="ECO:0000256" key="6">
    <source>
        <dbReference type="SAM" id="MobiDB-lite"/>
    </source>
</evidence>
<evidence type="ECO:0000256" key="2">
    <source>
        <dbReference type="ARBA" id="ARBA00022454"/>
    </source>
</evidence>
<feature type="region of interest" description="Disordered" evidence="6">
    <location>
        <begin position="1"/>
        <end position="120"/>
    </location>
</feature>
<evidence type="ECO:0000256" key="5">
    <source>
        <dbReference type="SAM" id="Coils"/>
    </source>
</evidence>
<dbReference type="GO" id="GO:0031262">
    <property type="term" value="C:Ndc80 complex"/>
    <property type="evidence" value="ECO:0007669"/>
    <property type="project" value="InterPro"/>
</dbReference>
<name>A0A6J1X8F9_GALME</name>
<evidence type="ECO:0000256" key="1">
    <source>
        <dbReference type="ARBA" id="ARBA00004584"/>
    </source>
</evidence>
<dbReference type="RefSeq" id="XP_026763773.2">
    <property type="nucleotide sequence ID" value="XM_026907972.3"/>
</dbReference>
<dbReference type="Gene3D" id="1.10.418.30">
    <property type="entry name" value="Ncd80 complex, Ncd80 subunit"/>
    <property type="match status" value="1"/>
</dbReference>
<dbReference type="Gene3D" id="6.10.250.1950">
    <property type="match status" value="1"/>
</dbReference>
<proteinExistence type="predicted"/>
<dbReference type="InterPro" id="IPR005550">
    <property type="entry name" value="Kinetochore_Ndc80"/>
</dbReference>
<dbReference type="PANTHER" id="PTHR10643">
    <property type="entry name" value="KINETOCHORE PROTEIN NDC80"/>
    <property type="match status" value="1"/>
</dbReference>
<reference evidence="8" key="1">
    <citation type="submission" date="2025-08" db="UniProtKB">
        <authorList>
            <consortium name="RefSeq"/>
        </authorList>
    </citation>
    <scope>IDENTIFICATION</scope>
    <source>
        <tissue evidence="8">Whole larvae</tissue>
    </source>
</reference>
<feature type="compositionally biased region" description="Polar residues" evidence="6">
    <location>
        <begin position="81"/>
        <end position="104"/>
    </location>
</feature>
<keyword evidence="4" id="KW-0137">Centromere</keyword>
<feature type="coiled-coil region" evidence="5">
    <location>
        <begin position="382"/>
        <end position="409"/>
    </location>
</feature>
<dbReference type="PANTHER" id="PTHR10643:SF2">
    <property type="entry name" value="KINETOCHORE PROTEIN NDC80 HOMOLOG"/>
    <property type="match status" value="1"/>
</dbReference>
<dbReference type="GeneID" id="113522290"/>